<dbReference type="RefSeq" id="XP_013898648.1">
    <property type="nucleotide sequence ID" value="XM_014043194.1"/>
</dbReference>
<feature type="chain" id="PRO_5002246048" evidence="1">
    <location>
        <begin position="18"/>
        <end position="83"/>
    </location>
</feature>
<name>A0A0D2KWH8_9CHLO</name>
<dbReference type="Proteomes" id="UP000054498">
    <property type="component" value="Unassembled WGS sequence"/>
</dbReference>
<evidence type="ECO:0000313" key="3">
    <source>
        <dbReference type="Proteomes" id="UP000054498"/>
    </source>
</evidence>
<organism evidence="2 3">
    <name type="scientific">Monoraphidium neglectum</name>
    <dbReference type="NCBI Taxonomy" id="145388"/>
    <lineage>
        <taxon>Eukaryota</taxon>
        <taxon>Viridiplantae</taxon>
        <taxon>Chlorophyta</taxon>
        <taxon>core chlorophytes</taxon>
        <taxon>Chlorophyceae</taxon>
        <taxon>CS clade</taxon>
        <taxon>Sphaeropleales</taxon>
        <taxon>Selenastraceae</taxon>
        <taxon>Monoraphidium</taxon>
    </lineage>
</organism>
<dbReference type="STRING" id="145388.A0A0D2KWH8"/>
<keyword evidence="3" id="KW-1185">Reference proteome</keyword>
<gene>
    <name evidence="2" type="ORF">MNEG_8334</name>
</gene>
<dbReference type="KEGG" id="mng:MNEG_8334"/>
<evidence type="ECO:0000256" key="1">
    <source>
        <dbReference type="SAM" id="SignalP"/>
    </source>
</evidence>
<evidence type="ECO:0000313" key="2">
    <source>
        <dbReference type="EMBL" id="KIY99628.1"/>
    </source>
</evidence>
<keyword evidence="1" id="KW-0732">Signal</keyword>
<dbReference type="EMBL" id="KK101790">
    <property type="protein sequence ID" value="KIY99628.1"/>
    <property type="molecule type" value="Genomic_DNA"/>
</dbReference>
<accession>A0A0D2KWH8</accession>
<feature type="non-terminal residue" evidence="2">
    <location>
        <position position="1"/>
    </location>
</feature>
<feature type="non-terminal residue" evidence="2">
    <location>
        <position position="83"/>
    </location>
</feature>
<protein>
    <submittedName>
        <fullName evidence="2">Uncharacterized protein</fullName>
    </submittedName>
</protein>
<proteinExistence type="predicted"/>
<sequence>LAAMALSPLAALSLPLATSPDWQAGAASFADCVRASLTSDGAGKWWRGLDERMTFMEWTWDAFGVDLSYVWDPDLWMKLKTAV</sequence>
<reference evidence="2 3" key="1">
    <citation type="journal article" date="2013" name="BMC Genomics">
        <title>Reconstruction of the lipid metabolism for the microalga Monoraphidium neglectum from its genome sequence reveals characteristics suitable for biofuel production.</title>
        <authorList>
            <person name="Bogen C."/>
            <person name="Al-Dilaimi A."/>
            <person name="Albersmeier A."/>
            <person name="Wichmann J."/>
            <person name="Grundmann M."/>
            <person name="Rupp O."/>
            <person name="Lauersen K.J."/>
            <person name="Blifernez-Klassen O."/>
            <person name="Kalinowski J."/>
            <person name="Goesmann A."/>
            <person name="Mussgnug J.H."/>
            <person name="Kruse O."/>
        </authorList>
    </citation>
    <scope>NUCLEOTIDE SEQUENCE [LARGE SCALE GENOMIC DNA]</scope>
    <source>
        <strain evidence="2 3">SAG 48.87</strain>
    </source>
</reference>
<dbReference type="GeneID" id="25741210"/>
<dbReference type="AlphaFoldDB" id="A0A0D2KWH8"/>
<feature type="signal peptide" evidence="1">
    <location>
        <begin position="1"/>
        <end position="17"/>
    </location>
</feature>